<dbReference type="Proteomes" id="UP001652680">
    <property type="component" value="Unassembled WGS sequence"/>
</dbReference>
<evidence type="ECO:0000313" key="15">
    <source>
        <dbReference type="RefSeq" id="XP_016972233.1"/>
    </source>
</evidence>
<dbReference type="GO" id="GO:0004298">
    <property type="term" value="F:threonine-type endopeptidase activity"/>
    <property type="evidence" value="ECO:0007669"/>
    <property type="project" value="UniProtKB-KW"/>
</dbReference>
<comment type="catalytic activity">
    <reaction evidence="1">
        <text>Cleavage of peptide bonds with very broad specificity.</text>
        <dbReference type="EC" id="3.4.25.1"/>
    </reaction>
</comment>
<dbReference type="PROSITE" id="PS51476">
    <property type="entry name" value="PROTEASOME_BETA_2"/>
    <property type="match status" value="1"/>
</dbReference>
<dbReference type="Gene3D" id="3.60.20.10">
    <property type="entry name" value="Glutamine Phosphoribosylpyrophosphate, subunit 1, domain 1"/>
    <property type="match status" value="1"/>
</dbReference>
<evidence type="ECO:0000256" key="2">
    <source>
        <dbReference type="ARBA" id="ARBA00004123"/>
    </source>
</evidence>
<dbReference type="OrthoDB" id="7854943at2759"/>
<keyword evidence="8 15" id="KW-0647">Proteasome</keyword>
<dbReference type="InterPro" id="IPR029055">
    <property type="entry name" value="Ntn_hydrolases_N"/>
</dbReference>
<evidence type="ECO:0000256" key="8">
    <source>
        <dbReference type="ARBA" id="ARBA00022942"/>
    </source>
</evidence>
<dbReference type="InterPro" id="IPR001353">
    <property type="entry name" value="Proteasome_sua/b"/>
</dbReference>
<organism evidence="15">
    <name type="scientific">Drosophila rhopaloa</name>
    <name type="common">Fruit fly</name>
    <dbReference type="NCBI Taxonomy" id="1041015"/>
    <lineage>
        <taxon>Eukaryota</taxon>
        <taxon>Metazoa</taxon>
        <taxon>Ecdysozoa</taxon>
        <taxon>Arthropoda</taxon>
        <taxon>Hexapoda</taxon>
        <taxon>Insecta</taxon>
        <taxon>Pterygota</taxon>
        <taxon>Neoptera</taxon>
        <taxon>Endopterygota</taxon>
        <taxon>Diptera</taxon>
        <taxon>Brachycera</taxon>
        <taxon>Muscomorpha</taxon>
        <taxon>Ephydroidea</taxon>
        <taxon>Drosophilidae</taxon>
        <taxon>Drosophila</taxon>
        <taxon>Sophophora</taxon>
    </lineage>
</organism>
<evidence type="ECO:0000256" key="1">
    <source>
        <dbReference type="ARBA" id="ARBA00001198"/>
    </source>
</evidence>
<dbReference type="InterPro" id="IPR000243">
    <property type="entry name" value="Pept_T1A_subB"/>
</dbReference>
<keyword evidence="14" id="KW-1185">Reference proteome</keyword>
<feature type="active site" description="Nucleophile" evidence="11">
    <location>
        <position position="50"/>
    </location>
</feature>
<dbReference type="EnsemblMetazoa" id="XM_017116744.1">
    <property type="protein sequence ID" value="XP_016972233.1"/>
    <property type="gene ID" value="LOC108039669"/>
</dbReference>
<dbReference type="PRINTS" id="PR00141">
    <property type="entry name" value="PROTEASOME"/>
</dbReference>
<evidence type="ECO:0000256" key="6">
    <source>
        <dbReference type="ARBA" id="ARBA00022698"/>
    </source>
</evidence>
<dbReference type="AlphaFoldDB" id="A0A6P4EAP5"/>
<gene>
    <name evidence="15" type="primary">LOC108039669</name>
    <name evidence="13" type="synonym">108039669</name>
</gene>
<comment type="subunit">
    <text evidence="10">The 26S proteasome consists of a 20S proteasome core and two 19S regulatory subunits. The 20S proteasome core is composed of 28 subunits that are arranged in four stacked rings, resulting in a barrel-shaped structure. The two end rings are each formed by seven alpha subunits, and the two central rings are each formed by seven beta subunits. The catalytic chamber with the active sites is on the inside of the barrel.</text>
</comment>
<dbReference type="GO" id="GO:0005634">
    <property type="term" value="C:nucleus"/>
    <property type="evidence" value="ECO:0007669"/>
    <property type="project" value="UniProtKB-SubCell"/>
</dbReference>
<keyword evidence="7" id="KW-0378">Hydrolase</keyword>
<keyword evidence="4" id="KW-0963">Cytoplasm</keyword>
<accession>A0A6P4EAP5</accession>
<evidence type="ECO:0000256" key="9">
    <source>
        <dbReference type="ARBA" id="ARBA00023242"/>
    </source>
</evidence>
<evidence type="ECO:0000313" key="14">
    <source>
        <dbReference type="Proteomes" id="UP001652680"/>
    </source>
</evidence>
<dbReference type="GO" id="GO:0005737">
    <property type="term" value="C:cytoplasm"/>
    <property type="evidence" value="ECO:0007669"/>
    <property type="project" value="TreeGrafter"/>
</dbReference>
<keyword evidence="9" id="KW-0539">Nucleus</keyword>
<dbReference type="RefSeq" id="XP_016972233.1">
    <property type="nucleotide sequence ID" value="XM_017116744.1"/>
</dbReference>
<dbReference type="SUPFAM" id="SSF56235">
    <property type="entry name" value="N-terminal nucleophile aminohydrolases (Ntn hydrolases)"/>
    <property type="match status" value="1"/>
</dbReference>
<dbReference type="GO" id="GO:0051603">
    <property type="term" value="P:proteolysis involved in protein catabolic process"/>
    <property type="evidence" value="ECO:0007669"/>
    <property type="project" value="InterPro"/>
</dbReference>
<feature type="region of interest" description="Disordered" evidence="12">
    <location>
        <begin position="274"/>
        <end position="313"/>
    </location>
</feature>
<comment type="subcellular location">
    <subcellularLocation>
        <location evidence="2">Nucleus</location>
    </subcellularLocation>
</comment>
<protein>
    <recommendedName>
        <fullName evidence="3">proteasome endopeptidase complex</fullName>
        <ecNumber evidence="3">3.4.25.1</ecNumber>
    </recommendedName>
</protein>
<reference evidence="15" key="2">
    <citation type="submission" date="2025-04" db="UniProtKB">
        <authorList>
            <consortium name="RefSeq"/>
        </authorList>
    </citation>
    <scope>IDENTIFICATION</scope>
</reference>
<dbReference type="PANTHER" id="PTHR32194:SF4">
    <property type="entry name" value="PROTEASOME SUBUNIT BETA TYPE-7"/>
    <property type="match status" value="1"/>
</dbReference>
<evidence type="ECO:0000256" key="12">
    <source>
        <dbReference type="SAM" id="MobiDB-lite"/>
    </source>
</evidence>
<dbReference type="GO" id="GO:0005839">
    <property type="term" value="C:proteasome core complex"/>
    <property type="evidence" value="ECO:0007669"/>
    <property type="project" value="InterPro"/>
</dbReference>
<name>A0A6P4EAP5_DRORH</name>
<keyword evidence="5" id="KW-0645">Protease</keyword>
<dbReference type="PANTHER" id="PTHR32194">
    <property type="entry name" value="METALLOPROTEASE TLDD"/>
    <property type="match status" value="1"/>
</dbReference>
<evidence type="ECO:0000256" key="7">
    <source>
        <dbReference type="ARBA" id="ARBA00022801"/>
    </source>
</evidence>
<evidence type="ECO:0000256" key="11">
    <source>
        <dbReference type="PIRSR" id="PIRSR600243-1"/>
    </source>
</evidence>
<evidence type="ECO:0000256" key="4">
    <source>
        <dbReference type="ARBA" id="ARBA00022490"/>
    </source>
</evidence>
<evidence type="ECO:0000256" key="10">
    <source>
        <dbReference type="ARBA" id="ARBA00026071"/>
    </source>
</evidence>
<keyword evidence="6" id="KW-0888">Threonine protease</keyword>
<dbReference type="EC" id="3.4.25.1" evidence="3"/>
<dbReference type="Pfam" id="PF00227">
    <property type="entry name" value="Proteasome"/>
    <property type="match status" value="1"/>
</dbReference>
<reference evidence="14" key="1">
    <citation type="journal article" date="2021" name="Elife">
        <title>Highly contiguous assemblies of 101 drosophilid genomes.</title>
        <authorList>
            <person name="Kim B.Y."/>
            <person name="Wang J.R."/>
            <person name="Miller D.E."/>
            <person name="Barmina O."/>
            <person name="Delaney E."/>
            <person name="Thompson A."/>
            <person name="Comeault A.A."/>
            <person name="Peede D."/>
            <person name="D'Agostino E.R."/>
            <person name="Pelaez J."/>
            <person name="Aguilar J.M."/>
            <person name="Haji D."/>
            <person name="Matsunaga T."/>
            <person name="Armstrong E.E."/>
            <person name="Zych M."/>
            <person name="Ogawa Y."/>
            <person name="Stamenkovic-Radak M."/>
            <person name="Jelic M."/>
            <person name="Veselinovic M.S."/>
            <person name="Tanaskovic M."/>
            <person name="Eric P."/>
            <person name="Gao J.J."/>
            <person name="Katoh T.K."/>
            <person name="Toda M.J."/>
            <person name="Watabe H."/>
            <person name="Watada M."/>
            <person name="Davis J.S."/>
            <person name="Moyle L.C."/>
            <person name="Manoli G."/>
            <person name="Bertolini E."/>
            <person name="Kostal V."/>
            <person name="Hawley R.S."/>
            <person name="Takahashi A."/>
            <person name="Jones C.D."/>
            <person name="Price D.K."/>
            <person name="Whiteman N."/>
            <person name="Kopp A."/>
            <person name="Matute D.R."/>
            <person name="Petrov D.A."/>
        </authorList>
    </citation>
    <scope>NUCLEOTIDE SEQUENCE [LARGE SCALE GENOMIC DNA]</scope>
</reference>
<reference evidence="13" key="3">
    <citation type="submission" date="2025-05" db="UniProtKB">
        <authorList>
            <consortium name="EnsemblMetazoa"/>
        </authorList>
    </citation>
    <scope>IDENTIFICATION</scope>
</reference>
<evidence type="ECO:0000313" key="13">
    <source>
        <dbReference type="EnsemblMetazoa" id="XP_016972233.1"/>
    </source>
</evidence>
<dbReference type="InterPro" id="IPR023333">
    <property type="entry name" value="Proteasome_suB-type"/>
</dbReference>
<dbReference type="GeneID" id="108039669"/>
<sequence>MFNGIPTMMKYAARSPYQCGPSGFSFDNCLRNERLVENGISVPNRISTGTTIVGVTYDGGVIIGADSRATNGNIIPSKNSSKIYQLQSNIFAGGAGVAQDTAALMDVTRAQLELHRMNTGFRTMPVCCANQLVRQLLFRFNGNMKSNVIIGGVDPDYGSQLFCTRFDGTTNSVQFTSLGSGNMPAMAVLDSRWTADLDEESARDLVCDAVTVGVDNDLNSGSKVCLCIIRSDFSVHREELDLAKSTPVRGFPLVMKPGCTAILSTIEHRVVPWGEAPVRDGPGSNRGGGGEKENRRREHENHGPPKSKKRRME</sequence>
<proteinExistence type="predicted"/>
<feature type="compositionally biased region" description="Basic and acidic residues" evidence="12">
    <location>
        <begin position="289"/>
        <end position="303"/>
    </location>
</feature>
<evidence type="ECO:0000256" key="5">
    <source>
        <dbReference type="ARBA" id="ARBA00022670"/>
    </source>
</evidence>
<dbReference type="CTD" id="40621"/>
<evidence type="ECO:0000256" key="3">
    <source>
        <dbReference type="ARBA" id="ARBA00012039"/>
    </source>
</evidence>